<dbReference type="EMBL" id="JAGPYQ010000001">
    <property type="protein sequence ID" value="MBQ0850294.1"/>
    <property type="molecule type" value="Genomic_DNA"/>
</dbReference>
<evidence type="ECO:0000313" key="2">
    <source>
        <dbReference type="Proteomes" id="UP000677413"/>
    </source>
</evidence>
<dbReference type="RefSeq" id="WP_210884348.1">
    <property type="nucleotide sequence ID" value="NZ_JAGPYQ010000001.1"/>
</dbReference>
<dbReference type="AlphaFoldDB" id="A0A940XQS0"/>
<protein>
    <submittedName>
        <fullName evidence="1">Uncharacterized protein</fullName>
    </submittedName>
</protein>
<reference evidence="1 2" key="1">
    <citation type="submission" date="2021-04" db="EMBL/GenBank/DDBJ databases">
        <authorList>
            <person name="Tang X."/>
            <person name="Zhou X."/>
            <person name="Chen X."/>
            <person name="Cernava T."/>
            <person name="Zhang C."/>
        </authorList>
    </citation>
    <scope>NUCLEOTIDE SEQUENCE [LARGE SCALE GENOMIC DNA]</scope>
    <source>
        <strain evidence="1 2">BH-SS-21</strain>
    </source>
</reference>
<proteinExistence type="predicted"/>
<name>A0A940XQS0_9ACTN</name>
<sequence>MPTPTGPSSPHPLTAQELAAHEVLTSFDAYARVRAARDGVLPSSRVGPREEERAFDELQQAIARLRTTSRPR</sequence>
<organism evidence="1 2">
    <name type="scientific">Streptomyces liliiviolaceus</name>
    <dbReference type="NCBI Taxonomy" id="2823109"/>
    <lineage>
        <taxon>Bacteria</taxon>
        <taxon>Bacillati</taxon>
        <taxon>Actinomycetota</taxon>
        <taxon>Actinomycetes</taxon>
        <taxon>Kitasatosporales</taxon>
        <taxon>Streptomycetaceae</taxon>
        <taxon>Streptomyces</taxon>
    </lineage>
</organism>
<evidence type="ECO:0000313" key="1">
    <source>
        <dbReference type="EMBL" id="MBQ0850294.1"/>
    </source>
</evidence>
<gene>
    <name evidence="1" type="ORF">J8N05_19080</name>
</gene>
<keyword evidence="2" id="KW-1185">Reference proteome</keyword>
<dbReference type="Proteomes" id="UP000677413">
    <property type="component" value="Unassembled WGS sequence"/>
</dbReference>
<comment type="caution">
    <text evidence="1">The sequence shown here is derived from an EMBL/GenBank/DDBJ whole genome shotgun (WGS) entry which is preliminary data.</text>
</comment>
<accession>A0A940XQS0</accession>